<evidence type="ECO:0000256" key="1">
    <source>
        <dbReference type="SAM" id="MobiDB-lite"/>
    </source>
</evidence>
<comment type="caution">
    <text evidence="2">The sequence shown here is derived from an EMBL/GenBank/DDBJ whole genome shotgun (WGS) entry which is preliminary data.</text>
</comment>
<accession>A0A9P7K0Z1</accession>
<dbReference type="AlphaFoldDB" id="A0A9P7K0Z1"/>
<evidence type="ECO:0000313" key="2">
    <source>
        <dbReference type="EMBL" id="KAG2119692.1"/>
    </source>
</evidence>
<feature type="compositionally biased region" description="Basic and acidic residues" evidence="1">
    <location>
        <begin position="22"/>
        <end position="40"/>
    </location>
</feature>
<dbReference type="OrthoDB" id="2693345at2759"/>
<reference evidence="2" key="1">
    <citation type="journal article" date="2020" name="New Phytol.">
        <title>Comparative genomics reveals dynamic genome evolution in host specialist ectomycorrhizal fungi.</title>
        <authorList>
            <person name="Lofgren L.A."/>
            <person name="Nguyen N.H."/>
            <person name="Vilgalys R."/>
            <person name="Ruytinx J."/>
            <person name="Liao H.L."/>
            <person name="Branco S."/>
            <person name="Kuo A."/>
            <person name="LaButti K."/>
            <person name="Lipzen A."/>
            <person name="Andreopoulos W."/>
            <person name="Pangilinan J."/>
            <person name="Riley R."/>
            <person name="Hundley H."/>
            <person name="Na H."/>
            <person name="Barry K."/>
            <person name="Grigoriev I.V."/>
            <person name="Stajich J.E."/>
            <person name="Kennedy P.G."/>
        </authorList>
    </citation>
    <scope>NUCLEOTIDE SEQUENCE</scope>
    <source>
        <strain evidence="2">FC423</strain>
    </source>
</reference>
<protein>
    <submittedName>
        <fullName evidence="2">Uncharacterized protein</fullName>
    </submittedName>
</protein>
<name>A0A9P7K0Z1_9AGAM</name>
<dbReference type="EMBL" id="JABBWM010000002">
    <property type="protein sequence ID" value="KAG2119692.1"/>
    <property type="molecule type" value="Genomic_DNA"/>
</dbReference>
<dbReference type="Proteomes" id="UP000823399">
    <property type="component" value="Unassembled WGS sequence"/>
</dbReference>
<feature type="region of interest" description="Disordered" evidence="1">
    <location>
        <begin position="1"/>
        <end position="40"/>
    </location>
</feature>
<keyword evidence="3" id="KW-1185">Reference proteome</keyword>
<gene>
    <name evidence="2" type="ORF">F5147DRAFT_767161</name>
</gene>
<sequence length="150" mass="16244">MPPHHTRAKNATTHPGQIVLDAQRKRCTKAEKQADDDHLTAARAEKEADALAGLTRLAEMQVQIEATQAQAADKPKAGRQPHASQSEEPFSKAGRQYANNMDGPGETSNLKDQIFDEDESLGGSNIEIPGGTKQKSKKQTLKAAISSVRF</sequence>
<dbReference type="RefSeq" id="XP_041299518.1">
    <property type="nucleotide sequence ID" value="XM_041440841.1"/>
</dbReference>
<organism evidence="2 3">
    <name type="scientific">Suillus discolor</name>
    <dbReference type="NCBI Taxonomy" id="1912936"/>
    <lineage>
        <taxon>Eukaryota</taxon>
        <taxon>Fungi</taxon>
        <taxon>Dikarya</taxon>
        <taxon>Basidiomycota</taxon>
        <taxon>Agaricomycotina</taxon>
        <taxon>Agaricomycetes</taxon>
        <taxon>Agaricomycetidae</taxon>
        <taxon>Boletales</taxon>
        <taxon>Suillineae</taxon>
        <taxon>Suillaceae</taxon>
        <taxon>Suillus</taxon>
    </lineage>
</organism>
<evidence type="ECO:0000313" key="3">
    <source>
        <dbReference type="Proteomes" id="UP000823399"/>
    </source>
</evidence>
<feature type="region of interest" description="Disordered" evidence="1">
    <location>
        <begin position="65"/>
        <end position="150"/>
    </location>
</feature>
<proteinExistence type="predicted"/>
<dbReference type="GeneID" id="64703100"/>